<reference evidence="2 3" key="1">
    <citation type="journal article" date="2015" name="Genome Announc.">
        <title>Expanding the biotechnology potential of lactobacilli through comparative genomics of 213 strains and associated genera.</title>
        <authorList>
            <person name="Sun Z."/>
            <person name="Harris H.M."/>
            <person name="McCann A."/>
            <person name="Guo C."/>
            <person name="Argimon S."/>
            <person name="Zhang W."/>
            <person name="Yang X."/>
            <person name="Jeffery I.B."/>
            <person name="Cooney J.C."/>
            <person name="Kagawa T.F."/>
            <person name="Liu W."/>
            <person name="Song Y."/>
            <person name="Salvetti E."/>
            <person name="Wrobel A."/>
            <person name="Rasinkangas P."/>
            <person name="Parkhill J."/>
            <person name="Rea M.C."/>
            <person name="O'Sullivan O."/>
            <person name="Ritari J."/>
            <person name="Douillard F.P."/>
            <person name="Paul Ross R."/>
            <person name="Yang R."/>
            <person name="Briner A.E."/>
            <person name="Felis G.E."/>
            <person name="de Vos W.M."/>
            <person name="Barrangou R."/>
            <person name="Klaenhammer T.R."/>
            <person name="Caufield P.W."/>
            <person name="Cui Y."/>
            <person name="Zhang H."/>
            <person name="O'Toole P.W."/>
        </authorList>
    </citation>
    <scope>NUCLEOTIDE SEQUENCE [LARGE SCALE GENOMIC DNA]</scope>
    <source>
        <strain evidence="2 3">DSM 20623</strain>
    </source>
</reference>
<dbReference type="Gene3D" id="3.40.630.30">
    <property type="match status" value="1"/>
</dbReference>
<dbReference type="AlphaFoldDB" id="A0A0R2I305"/>
<dbReference type="InterPro" id="IPR027365">
    <property type="entry name" value="GNAT_acetyltra_YdfB-like"/>
</dbReference>
<keyword evidence="2" id="KW-0808">Transferase</keyword>
<evidence type="ECO:0000259" key="1">
    <source>
        <dbReference type="PROSITE" id="PS51186"/>
    </source>
</evidence>
<accession>A0A0R2I305</accession>
<dbReference type="Proteomes" id="UP000051658">
    <property type="component" value="Unassembled WGS sequence"/>
</dbReference>
<organism evidence="2 3">
    <name type="scientific">Carnobacterium divergens DSM 20623</name>
    <dbReference type="NCBI Taxonomy" id="1449336"/>
    <lineage>
        <taxon>Bacteria</taxon>
        <taxon>Bacillati</taxon>
        <taxon>Bacillota</taxon>
        <taxon>Bacilli</taxon>
        <taxon>Lactobacillales</taxon>
        <taxon>Carnobacteriaceae</taxon>
        <taxon>Carnobacterium</taxon>
    </lineage>
</organism>
<dbReference type="Pfam" id="PF12746">
    <property type="entry name" value="GNAT_acetyltran"/>
    <property type="match status" value="1"/>
</dbReference>
<dbReference type="GO" id="GO:0016747">
    <property type="term" value="F:acyltransferase activity, transferring groups other than amino-acyl groups"/>
    <property type="evidence" value="ECO:0007669"/>
    <property type="project" value="InterPro"/>
</dbReference>
<protein>
    <submittedName>
        <fullName evidence="2">GCN5-like N-acetyltransferase</fullName>
    </submittedName>
</protein>
<dbReference type="PROSITE" id="PS51186">
    <property type="entry name" value="GNAT"/>
    <property type="match status" value="1"/>
</dbReference>
<comment type="caution">
    <text evidence="2">The sequence shown here is derived from an EMBL/GenBank/DDBJ whole genome shotgun (WGS) entry which is preliminary data.</text>
</comment>
<keyword evidence="3" id="KW-1185">Reference proteome</keyword>
<dbReference type="InterPro" id="IPR000182">
    <property type="entry name" value="GNAT_dom"/>
</dbReference>
<dbReference type="RefSeq" id="WP_034568277.1">
    <property type="nucleotide sequence ID" value="NZ_JQBS01000001.1"/>
</dbReference>
<sequence>MLRKCTEKDKKRLLDYLEKEPALNLFTIGDIEMYGFESSSQDVWCYENGALEIEGVLLRYKKNLIPTHSIDFSGIEEFISLIRTIDFTYLSGKQAILKDYQEAFPSLIATSTYFAECQKLAEKVDTTRVEDLEVEGISEYFQLMRTCFNKCELVAEEVVEKIKSGKAVMKIVKNQAGKIVAGGEVSVESQTSGMIIGVGTLPEERGHGFASAVVSELVNHCHEQGKSACLFYHNPIAGKIYKRLGFQDLDQWMMLKKK</sequence>
<name>A0A0R2I305_CARDV</name>
<dbReference type="GeneID" id="89589701"/>
<dbReference type="InterPro" id="IPR016181">
    <property type="entry name" value="Acyl_CoA_acyltransferase"/>
</dbReference>
<feature type="domain" description="N-acetyltransferase" evidence="1">
    <location>
        <begin position="127"/>
        <end position="258"/>
    </location>
</feature>
<evidence type="ECO:0000313" key="3">
    <source>
        <dbReference type="Proteomes" id="UP000051658"/>
    </source>
</evidence>
<proteinExistence type="predicted"/>
<dbReference type="SUPFAM" id="SSF55729">
    <property type="entry name" value="Acyl-CoA N-acyltransferases (Nat)"/>
    <property type="match status" value="1"/>
</dbReference>
<evidence type="ECO:0000313" key="2">
    <source>
        <dbReference type="EMBL" id="KRN57942.1"/>
    </source>
</evidence>
<dbReference type="CDD" id="cd04301">
    <property type="entry name" value="NAT_SF"/>
    <property type="match status" value="1"/>
</dbReference>
<gene>
    <name evidence="2" type="ORF">IV74_GL001199</name>
</gene>
<dbReference type="eggNOG" id="COG3393">
    <property type="taxonomic scope" value="Bacteria"/>
</dbReference>
<dbReference type="PATRIC" id="fig|1449336.4.peg.1225"/>
<dbReference type="EMBL" id="JQBS01000001">
    <property type="protein sequence ID" value="KRN57942.1"/>
    <property type="molecule type" value="Genomic_DNA"/>
</dbReference>